<evidence type="ECO:0000313" key="1">
    <source>
        <dbReference type="EMBL" id="SVB97370.1"/>
    </source>
</evidence>
<feature type="non-terminal residue" evidence="1">
    <location>
        <position position="145"/>
    </location>
</feature>
<reference evidence="1" key="1">
    <citation type="submission" date="2018-05" db="EMBL/GenBank/DDBJ databases">
        <authorList>
            <person name="Lanie J.A."/>
            <person name="Ng W.-L."/>
            <person name="Kazmierczak K.M."/>
            <person name="Andrzejewski T.M."/>
            <person name="Davidsen T.M."/>
            <person name="Wayne K.J."/>
            <person name="Tettelin H."/>
            <person name="Glass J.I."/>
            <person name="Rusch D."/>
            <person name="Podicherti R."/>
            <person name="Tsui H.-C.T."/>
            <person name="Winkler M.E."/>
        </authorList>
    </citation>
    <scope>NUCLEOTIDE SEQUENCE</scope>
</reference>
<accession>A0A382ICL6</accession>
<evidence type="ECO:0008006" key="2">
    <source>
        <dbReference type="Google" id="ProtNLM"/>
    </source>
</evidence>
<organism evidence="1">
    <name type="scientific">marine metagenome</name>
    <dbReference type="NCBI Taxonomy" id="408172"/>
    <lineage>
        <taxon>unclassified sequences</taxon>
        <taxon>metagenomes</taxon>
        <taxon>ecological metagenomes</taxon>
    </lineage>
</organism>
<dbReference type="InterPro" id="IPR036237">
    <property type="entry name" value="Xyl_isomerase-like_sf"/>
</dbReference>
<dbReference type="AlphaFoldDB" id="A0A382ICL6"/>
<dbReference type="SUPFAM" id="SSF51658">
    <property type="entry name" value="Xylose isomerase-like"/>
    <property type="match status" value="1"/>
</dbReference>
<proteinExistence type="predicted"/>
<name>A0A382ICL6_9ZZZZ</name>
<dbReference type="EMBL" id="UINC01066546">
    <property type="protein sequence ID" value="SVB97370.1"/>
    <property type="molecule type" value="Genomic_DNA"/>
</dbReference>
<gene>
    <name evidence="1" type="ORF">METZ01_LOCUS250224</name>
</gene>
<sequence length="145" mass="16331">MNRRQFIATTAATIAVAPVLAKTPARNPFCVFTKPLQMLSYDDLADVVAKLGFDGIEGTIRPGGQITPEQVPDELPKMMAALKKRGLEMTIMASGIHDPRDKLSMRQLEVAAKLGVKRYRMKYFRYDLKRPVADQLDEIRPQLKE</sequence>
<dbReference type="Gene3D" id="3.20.20.150">
    <property type="entry name" value="Divalent-metal-dependent TIM barrel enzymes"/>
    <property type="match status" value="1"/>
</dbReference>
<protein>
    <recommendedName>
        <fullName evidence="2">Xylose isomerase-like TIM barrel domain-containing protein</fullName>
    </recommendedName>
</protein>